<reference evidence="2" key="2">
    <citation type="submission" date="2024-01" db="EMBL/GenBank/DDBJ databases">
        <title>Comparative genomics of Cryptococcus and Kwoniella reveals pathogenesis evolution and contrasting modes of karyotype evolution via chromosome fusion or intercentromeric recombination.</title>
        <authorList>
            <person name="Coelho M.A."/>
            <person name="David-Palma M."/>
            <person name="Shea T."/>
            <person name="Bowers K."/>
            <person name="McGinley-Smith S."/>
            <person name="Mohammad A.W."/>
            <person name="Gnirke A."/>
            <person name="Yurkov A.M."/>
            <person name="Nowrousian M."/>
            <person name="Sun S."/>
            <person name="Cuomo C.A."/>
            <person name="Heitman J."/>
        </authorList>
    </citation>
    <scope>NUCLEOTIDE SEQUENCE</scope>
    <source>
        <strain evidence="2">CBS 12478</strain>
    </source>
</reference>
<dbReference type="InterPro" id="IPR001214">
    <property type="entry name" value="SET_dom"/>
</dbReference>
<feature type="region of interest" description="Disordered" evidence="1">
    <location>
        <begin position="1"/>
        <end position="66"/>
    </location>
</feature>
<dbReference type="RefSeq" id="XP_031860328.1">
    <property type="nucleotide sequence ID" value="XM_032005367.1"/>
</dbReference>
<dbReference type="Gene3D" id="2.170.270.10">
    <property type="entry name" value="SET domain"/>
    <property type="match status" value="1"/>
</dbReference>
<dbReference type="EMBL" id="CP144057">
    <property type="protein sequence ID" value="WWD19917.1"/>
    <property type="molecule type" value="Genomic_DNA"/>
</dbReference>
<accession>A0A5M6BYU3</accession>
<dbReference type="InterPro" id="IPR050869">
    <property type="entry name" value="H3K4_H4K5_MeTrfase"/>
</dbReference>
<dbReference type="Gene3D" id="6.10.140.2220">
    <property type="match status" value="1"/>
</dbReference>
<evidence type="ECO:0000313" key="2">
    <source>
        <dbReference type="EMBL" id="WWD19917.1"/>
    </source>
</evidence>
<name>A0A5M6BYU3_9TREE</name>
<proteinExistence type="predicted"/>
<evidence type="ECO:0000256" key="1">
    <source>
        <dbReference type="SAM" id="MobiDB-lite"/>
    </source>
</evidence>
<dbReference type="Pfam" id="PF01753">
    <property type="entry name" value="zf-MYND"/>
    <property type="match status" value="1"/>
</dbReference>
<dbReference type="PROSITE" id="PS50865">
    <property type="entry name" value="ZF_MYND_2"/>
    <property type="match status" value="1"/>
</dbReference>
<dbReference type="Gene3D" id="1.10.220.160">
    <property type="match status" value="1"/>
</dbReference>
<protein>
    <submittedName>
        <fullName evidence="2">Uncharacterized protein</fullName>
    </submittedName>
</protein>
<dbReference type="SMART" id="SM00317">
    <property type="entry name" value="SET"/>
    <property type="match status" value="1"/>
</dbReference>
<sequence>MISSSFQTLKDARKGRQPKSLATRTDITETLEQTSTTQSTSEASTSKIISTNDQTSPVSGLDGLNMDDEDTVAKLHRDELRRWDVGVAKIPGRGRGLVAKKGFKPGSRILKTDPPISVLSTSHLLDTCSGCFLTPREKRFLRAHTGVAQREETVKLSRCAGCKALHYCSRECQLLDWPSHKTECRALSRFRTMYFRSYPSKKDDGTNVEWAGPDMVRALGRMIWRRKEERSKNGGQDSDWWKKIAAMESHVKILPEKELMRIGQQIQHLRHYLAAGEPLKPGEDVEKLDPVELVDYGFGGVGEIMDVVSAFPVNSFTLSSPSISPIGVSTSPLVALANHFCYPNAVVLFPQGREMEVIAIQDIAPGEEILTSYIDVSTPFDDRQKELLERYRFKCQCSLCERSKDKKWVDPRWSVLHVGCGKKGKGKMPAANAVGKVSTVCDACGDNFRVDASELRRLVEKGKELLSHDESDSLDRAEALSSLSSLIPALLARLPPSSHPLLALLRLHALLLNPPRTIPKLDLAISQLGLAFTGAQLAYPPNHPTIALIQAEYSKTLSYDQLHSQAAEQAADEDTQRKLQNEARRRLEASLGVMRDALKRLRLGMGGEGGVTGMELEGLIRGLQVELGYGLKR</sequence>
<dbReference type="InterPro" id="IPR046341">
    <property type="entry name" value="SET_dom_sf"/>
</dbReference>
<dbReference type="OrthoDB" id="265717at2759"/>
<dbReference type="PANTHER" id="PTHR12197:SF251">
    <property type="entry name" value="EG:BACR7C10.4 PROTEIN"/>
    <property type="match status" value="1"/>
</dbReference>
<gene>
    <name evidence="2" type="ORF">CI109_104389</name>
</gene>
<feature type="compositionally biased region" description="Polar residues" evidence="1">
    <location>
        <begin position="47"/>
        <end position="58"/>
    </location>
</feature>
<dbReference type="Pfam" id="PF00856">
    <property type="entry name" value="SET"/>
    <property type="match status" value="1"/>
</dbReference>
<keyword evidence="3" id="KW-1185">Reference proteome</keyword>
<dbReference type="GeneID" id="43589511"/>
<dbReference type="KEGG" id="ksn:43589511"/>
<dbReference type="PANTHER" id="PTHR12197">
    <property type="entry name" value="HISTONE-LYSINE N-METHYLTRANSFERASE SMYD"/>
    <property type="match status" value="1"/>
</dbReference>
<evidence type="ECO:0000313" key="3">
    <source>
        <dbReference type="Proteomes" id="UP000322225"/>
    </source>
</evidence>
<reference evidence="2" key="1">
    <citation type="submission" date="2017-08" db="EMBL/GenBank/DDBJ databases">
        <authorList>
            <person name="Cuomo C."/>
            <person name="Billmyre B."/>
            <person name="Heitman J."/>
        </authorList>
    </citation>
    <scope>NUCLEOTIDE SEQUENCE</scope>
    <source>
        <strain evidence="2">CBS 12478</strain>
    </source>
</reference>
<feature type="compositionally biased region" description="Low complexity" evidence="1">
    <location>
        <begin position="28"/>
        <end position="46"/>
    </location>
</feature>
<dbReference type="SUPFAM" id="SSF82199">
    <property type="entry name" value="SET domain"/>
    <property type="match status" value="1"/>
</dbReference>
<dbReference type="SUPFAM" id="SSF144232">
    <property type="entry name" value="HIT/MYND zinc finger-like"/>
    <property type="match status" value="1"/>
</dbReference>
<dbReference type="Proteomes" id="UP000322225">
    <property type="component" value="Chromosome 7"/>
</dbReference>
<dbReference type="PROSITE" id="PS50280">
    <property type="entry name" value="SET"/>
    <property type="match status" value="1"/>
</dbReference>
<dbReference type="InterPro" id="IPR002893">
    <property type="entry name" value="Znf_MYND"/>
</dbReference>
<dbReference type="GO" id="GO:0005634">
    <property type="term" value="C:nucleus"/>
    <property type="evidence" value="ECO:0007669"/>
    <property type="project" value="TreeGrafter"/>
</dbReference>
<organism evidence="2 3">
    <name type="scientific">Kwoniella shandongensis</name>
    <dbReference type="NCBI Taxonomy" id="1734106"/>
    <lineage>
        <taxon>Eukaryota</taxon>
        <taxon>Fungi</taxon>
        <taxon>Dikarya</taxon>
        <taxon>Basidiomycota</taxon>
        <taxon>Agaricomycotina</taxon>
        <taxon>Tremellomycetes</taxon>
        <taxon>Tremellales</taxon>
        <taxon>Cryptococcaceae</taxon>
        <taxon>Kwoniella</taxon>
    </lineage>
</organism>
<dbReference type="AlphaFoldDB" id="A0A5M6BYU3"/>